<comment type="catalytic activity">
    <reaction evidence="7">
        <text>a peptidoglycan chain = a peptidoglycan chain with N-acetyl-1,6-anhydromuramyl-[peptide] at the reducing end + a peptidoglycan chain with N-acetylglucosamine at the non-reducing end.</text>
        <dbReference type="EC" id="4.2.2.29"/>
    </reaction>
</comment>
<dbReference type="EC" id="4.2.2.29" evidence="7"/>
<dbReference type="HAMAP" id="MF_02065">
    <property type="entry name" value="MltG"/>
    <property type="match status" value="1"/>
</dbReference>
<accession>A0ABN3BLF2</accession>
<evidence type="ECO:0000256" key="7">
    <source>
        <dbReference type="HAMAP-Rule" id="MF_02065"/>
    </source>
</evidence>
<evidence type="ECO:0000256" key="5">
    <source>
        <dbReference type="ARBA" id="ARBA00023239"/>
    </source>
</evidence>
<dbReference type="Gene3D" id="3.30.1490.480">
    <property type="entry name" value="Endolytic murein transglycosylase"/>
    <property type="match status" value="1"/>
</dbReference>
<keyword evidence="3 7" id="KW-1133">Transmembrane helix</keyword>
<dbReference type="Proteomes" id="UP001500432">
    <property type="component" value="Unassembled WGS sequence"/>
</dbReference>
<dbReference type="InterPro" id="IPR003770">
    <property type="entry name" value="MLTG-like"/>
</dbReference>
<dbReference type="Pfam" id="PF02618">
    <property type="entry name" value="YceG"/>
    <property type="match status" value="1"/>
</dbReference>
<evidence type="ECO:0000256" key="3">
    <source>
        <dbReference type="ARBA" id="ARBA00022989"/>
    </source>
</evidence>
<keyword evidence="4 7" id="KW-0472">Membrane</keyword>
<dbReference type="EMBL" id="BAAAQW010000003">
    <property type="protein sequence ID" value="GAA2197358.1"/>
    <property type="molecule type" value="Genomic_DNA"/>
</dbReference>
<keyword evidence="10" id="KW-1185">Reference proteome</keyword>
<feature type="transmembrane region" description="Helical" evidence="7">
    <location>
        <begin position="152"/>
        <end position="174"/>
    </location>
</feature>
<keyword evidence="2 7" id="KW-0812">Transmembrane</keyword>
<comment type="subcellular location">
    <subcellularLocation>
        <location evidence="7">Cell membrane</location>
        <topology evidence="7">Single-pass membrane protein</topology>
    </subcellularLocation>
</comment>
<evidence type="ECO:0000256" key="6">
    <source>
        <dbReference type="ARBA" id="ARBA00023316"/>
    </source>
</evidence>
<evidence type="ECO:0000256" key="2">
    <source>
        <dbReference type="ARBA" id="ARBA00022692"/>
    </source>
</evidence>
<evidence type="ECO:0000313" key="10">
    <source>
        <dbReference type="Proteomes" id="UP001500432"/>
    </source>
</evidence>
<dbReference type="PANTHER" id="PTHR30518">
    <property type="entry name" value="ENDOLYTIC MUREIN TRANSGLYCOSYLASE"/>
    <property type="match status" value="1"/>
</dbReference>
<keyword evidence="1 7" id="KW-1003">Cell membrane</keyword>
<evidence type="ECO:0000256" key="8">
    <source>
        <dbReference type="SAM" id="MobiDB-lite"/>
    </source>
</evidence>
<name>A0ABN3BLF2_9MICC</name>
<gene>
    <name evidence="7" type="primary">mltG</name>
    <name evidence="9" type="ORF">GCM10009849_05940</name>
</gene>
<dbReference type="PANTHER" id="PTHR30518:SF2">
    <property type="entry name" value="ENDOLYTIC MUREIN TRANSGLYCOSYLASE"/>
    <property type="match status" value="1"/>
</dbReference>
<protein>
    <recommendedName>
        <fullName evidence="7">Endolytic murein transglycosylase</fullName>
        <ecNumber evidence="7">4.2.2.29</ecNumber>
    </recommendedName>
    <alternativeName>
        <fullName evidence="7">Peptidoglycan lytic transglycosylase</fullName>
    </alternativeName>
    <alternativeName>
        <fullName evidence="7">Peptidoglycan polymerization terminase</fullName>
    </alternativeName>
</protein>
<proteinExistence type="inferred from homology"/>
<comment type="function">
    <text evidence="7">Functions as a peptidoglycan terminase that cleaves nascent peptidoglycan strands endolytically to terminate their elongation.</text>
</comment>
<evidence type="ECO:0000256" key="1">
    <source>
        <dbReference type="ARBA" id="ARBA00022475"/>
    </source>
</evidence>
<evidence type="ECO:0000313" key="9">
    <source>
        <dbReference type="EMBL" id="GAA2197358.1"/>
    </source>
</evidence>
<keyword evidence="5 7" id="KW-0456">Lyase</keyword>
<organism evidence="9 10">
    <name type="scientific">Sinomonas flava</name>
    <dbReference type="NCBI Taxonomy" id="496857"/>
    <lineage>
        <taxon>Bacteria</taxon>
        <taxon>Bacillati</taxon>
        <taxon>Actinomycetota</taxon>
        <taxon>Actinomycetes</taxon>
        <taxon>Micrococcales</taxon>
        <taxon>Micrococcaceae</taxon>
        <taxon>Sinomonas</taxon>
    </lineage>
</organism>
<comment type="caution">
    <text evidence="9">The sequence shown here is derived from an EMBL/GenBank/DDBJ whole genome shotgun (WGS) entry which is preliminary data.</text>
</comment>
<feature type="site" description="Important for catalytic activity" evidence="7">
    <location>
        <position position="366"/>
    </location>
</feature>
<reference evidence="9 10" key="1">
    <citation type="journal article" date="2019" name="Int. J. Syst. Evol. Microbiol.">
        <title>The Global Catalogue of Microorganisms (GCM) 10K type strain sequencing project: providing services to taxonomists for standard genome sequencing and annotation.</title>
        <authorList>
            <consortium name="The Broad Institute Genomics Platform"/>
            <consortium name="The Broad Institute Genome Sequencing Center for Infectious Disease"/>
            <person name="Wu L."/>
            <person name="Ma J."/>
        </authorList>
    </citation>
    <scope>NUCLEOTIDE SEQUENCE [LARGE SCALE GENOMIC DNA]</scope>
    <source>
        <strain evidence="9 10">JCM 16034</strain>
    </source>
</reference>
<sequence length="495" mass="51958">MVPAPTPARSAEPALPPPTAFFPAVPESAPATVPVSRVSSPDERTGAGTGSADQQDRRSVFPLAAQGYTRGHAGAAHRHADTLEDSRREEWNAQAPAGYGDDVRTAVHHGNDHAYDHGHDPAYDEPQEVDHAVFGEPVVAPAPSKRSRRFRLVVGLGLAIALFVGASLVVVQILSPVLGIGKVTDYPGPGEGSVTVTVQPGSGPAAVANSLEKQGVVADANTFLKAFAATGGSLHPGDYTFKKEMPSSDAAQVLAGTSGEKVIYLALNAGLRVSESLDEIAKAASVDRKDLDALNAKPSEFGLPAQAKNLEGYLAPGEYRLPVGSSAKDILTKLVNTTLDELKKAGVTDPAKQYQVLTVASIVQAEGGRADYGNVAGAIYNRLKPNPETNGLIQSDATVTYGIGKKSYHISEAEKADQGNAYNTYQHAGLPPGPIGSPGATAIQAAAKPTPNDYLYWVTVNLDTGETKFSKTYAEHLGYAQQYEQWCQANAGKCK</sequence>
<comment type="similarity">
    <text evidence="7">Belongs to the transglycosylase MltG family.</text>
</comment>
<evidence type="ECO:0000256" key="4">
    <source>
        <dbReference type="ARBA" id="ARBA00023136"/>
    </source>
</evidence>
<dbReference type="NCBIfam" id="TIGR00247">
    <property type="entry name" value="endolytic transglycosylase MltG"/>
    <property type="match status" value="1"/>
</dbReference>
<keyword evidence="6 7" id="KW-0961">Cell wall biogenesis/degradation</keyword>
<feature type="region of interest" description="Disordered" evidence="8">
    <location>
        <begin position="1"/>
        <end position="58"/>
    </location>
</feature>